<reference evidence="2 3" key="1">
    <citation type="submission" date="2017-04" db="EMBL/GenBank/DDBJ databases">
        <title>Burkholderia puraquae sp. nov., a novel Burkholderia cepacia complex species from hospital setting samples.</title>
        <authorList>
            <person name="Martina P."/>
            <person name="Leguizamon M."/>
            <person name="Prieto C."/>
            <person name="Sousa S."/>
            <person name="Montanaro P."/>
            <person name="Draghi W."/>
            <person name="Staembler M."/>
            <person name="Bettiol M."/>
            <person name="Figoli C."/>
            <person name="Palau J."/>
            <person name="Alvarez F."/>
            <person name="Benetti S."/>
            <person name="Anchat E."/>
            <person name="Vescina C."/>
            <person name="Ferreras J."/>
            <person name="Lasch P."/>
            <person name="Lagares A."/>
            <person name="Zorreguieta A."/>
            <person name="Yantorno O."/>
            <person name="Bosch A."/>
        </authorList>
    </citation>
    <scope>NUCLEOTIDE SEQUENCE [LARGE SCALE GENOMIC DNA]</scope>
    <source>
        <strain evidence="2 3">CAMPA 1040</strain>
    </source>
</reference>
<dbReference type="PANTHER" id="PTHR36156:SF2">
    <property type="entry name" value="CUPIN TYPE-2 DOMAIN-CONTAINING PROTEIN"/>
    <property type="match status" value="1"/>
</dbReference>
<evidence type="ECO:0000313" key="2">
    <source>
        <dbReference type="EMBL" id="ORT87302.1"/>
    </source>
</evidence>
<dbReference type="OrthoDB" id="713485at2"/>
<dbReference type="EMBL" id="NBYX01000003">
    <property type="protein sequence ID" value="ORT87302.1"/>
    <property type="molecule type" value="Genomic_DNA"/>
</dbReference>
<dbReference type="InterPro" id="IPR014710">
    <property type="entry name" value="RmlC-like_jellyroll"/>
</dbReference>
<dbReference type="CDD" id="cd02231">
    <property type="entry name" value="cupin_BLL6423-like"/>
    <property type="match status" value="1"/>
</dbReference>
<dbReference type="RefSeq" id="WP_085038464.1">
    <property type="nucleotide sequence ID" value="NZ_CADIKG010000015.1"/>
</dbReference>
<organism evidence="2 3">
    <name type="scientific">Burkholderia puraquae</name>
    <dbReference type="NCBI Taxonomy" id="1904757"/>
    <lineage>
        <taxon>Bacteria</taxon>
        <taxon>Pseudomonadati</taxon>
        <taxon>Pseudomonadota</taxon>
        <taxon>Betaproteobacteria</taxon>
        <taxon>Burkholderiales</taxon>
        <taxon>Burkholderiaceae</taxon>
        <taxon>Burkholderia</taxon>
        <taxon>Burkholderia cepacia complex</taxon>
    </lineage>
</organism>
<gene>
    <name evidence="2" type="ORF">B7G54_07090</name>
    <name evidence="1" type="ORF">LMG29660_05071</name>
</gene>
<evidence type="ECO:0000313" key="4">
    <source>
        <dbReference type="Proteomes" id="UP000494135"/>
    </source>
</evidence>
<dbReference type="PANTHER" id="PTHR36156">
    <property type="entry name" value="SLR2101 PROTEIN"/>
    <property type="match status" value="1"/>
</dbReference>
<reference evidence="1 4" key="2">
    <citation type="submission" date="2020-04" db="EMBL/GenBank/DDBJ databases">
        <authorList>
            <person name="De Canck E."/>
        </authorList>
    </citation>
    <scope>NUCLEOTIDE SEQUENCE [LARGE SCALE GENOMIC DNA]</scope>
    <source>
        <strain evidence="1 4">LMG 29660</strain>
    </source>
</reference>
<sequence>MDTTVNWDSAQPVEENGYRPVRRLITDTNADGKSYFVSDGPAPNRTARAGLPVAHVLWATGEARAPGAEPAPAGHAFEFHSRGGSLLRIVDFPPDETYDEATLQQFLDANGVRDKSNPRHFWFHKTESLDYAFVLEGEIWALLDEGEKLMRAGDVLIQRATNHSWANRSGKPCRMAFVLLDLVDGEPL</sequence>
<protein>
    <submittedName>
        <fullName evidence="2">Cupin</fullName>
    </submittedName>
</protein>
<name>A0A1X1PL79_9BURK</name>
<dbReference type="SUPFAM" id="SSF51182">
    <property type="entry name" value="RmlC-like cupins"/>
    <property type="match status" value="1"/>
</dbReference>
<keyword evidence="3" id="KW-1185">Reference proteome</keyword>
<dbReference type="Proteomes" id="UP000494135">
    <property type="component" value="Unassembled WGS sequence"/>
</dbReference>
<dbReference type="InterPro" id="IPR047142">
    <property type="entry name" value="OryJ/VirC-like"/>
</dbReference>
<dbReference type="Proteomes" id="UP000193146">
    <property type="component" value="Unassembled WGS sequence"/>
</dbReference>
<evidence type="ECO:0000313" key="1">
    <source>
        <dbReference type="EMBL" id="CAB3764743.1"/>
    </source>
</evidence>
<dbReference type="AlphaFoldDB" id="A0A1X1PL79"/>
<accession>A0A1X1PL79</accession>
<dbReference type="EMBL" id="CADIKG010000015">
    <property type="protein sequence ID" value="CAB3764743.1"/>
    <property type="molecule type" value="Genomic_DNA"/>
</dbReference>
<dbReference type="Gene3D" id="2.60.120.10">
    <property type="entry name" value="Jelly Rolls"/>
    <property type="match status" value="1"/>
</dbReference>
<evidence type="ECO:0000313" key="3">
    <source>
        <dbReference type="Proteomes" id="UP000193146"/>
    </source>
</evidence>
<dbReference type="InterPro" id="IPR011051">
    <property type="entry name" value="RmlC_Cupin_sf"/>
</dbReference>
<proteinExistence type="predicted"/>